<dbReference type="PANTHER" id="PTHR33129:SF1">
    <property type="entry name" value="ATP-BINDING PROTEIN"/>
    <property type="match status" value="1"/>
</dbReference>
<dbReference type="Proteomes" id="UP000481153">
    <property type="component" value="Unassembled WGS sequence"/>
</dbReference>
<evidence type="ECO:0000313" key="2">
    <source>
        <dbReference type="Proteomes" id="UP000481153"/>
    </source>
</evidence>
<keyword evidence="2" id="KW-1185">Reference proteome</keyword>
<dbReference type="AlphaFoldDB" id="A0A6G0X780"/>
<name>A0A6G0X780_9STRA</name>
<organism evidence="1 2">
    <name type="scientific">Aphanomyces euteiches</name>
    <dbReference type="NCBI Taxonomy" id="100861"/>
    <lineage>
        <taxon>Eukaryota</taxon>
        <taxon>Sar</taxon>
        <taxon>Stramenopiles</taxon>
        <taxon>Oomycota</taxon>
        <taxon>Saprolegniomycetes</taxon>
        <taxon>Saprolegniales</taxon>
        <taxon>Verrucalvaceae</taxon>
        <taxon>Aphanomyces</taxon>
    </lineage>
</organism>
<gene>
    <name evidence="1" type="ORF">Ae201684_007861</name>
</gene>
<proteinExistence type="predicted"/>
<evidence type="ECO:0000313" key="1">
    <source>
        <dbReference type="EMBL" id="KAF0735857.1"/>
    </source>
</evidence>
<protein>
    <submittedName>
        <fullName evidence="1">Uncharacterized protein</fullName>
    </submittedName>
</protein>
<comment type="caution">
    <text evidence="1">The sequence shown here is derived from an EMBL/GenBank/DDBJ whole genome shotgun (WGS) entry which is preliminary data.</text>
</comment>
<dbReference type="InterPro" id="IPR052980">
    <property type="entry name" value="Crinkler_effector"/>
</dbReference>
<dbReference type="VEuPathDB" id="FungiDB:AeMF1_012632"/>
<sequence>MMVSSFKDIGAFRDLLFVMNRDILSLHDAANLVVYTNKEALNDQQPLNRDALVPEDSSLGNAIMVVVDYTAPPRLKKQRLEDLRETEKPSWISLGAWQAFLSSPGLKMDERPFFRALLTAEVVRVTSLDDLPISKCSEDKIHTYIDESTNVQVVCLPYTFPRSRLLKSHVLFIRPFHVDFIKAMIECPHRCIVVVGNSGIGKSFLQLVLLLWWARPELRLDPSMETFFNSIRVIARLERGRKTDVFFKNEQLHFEITHQGCPQLWDLDSEFTMVLYEPGVSKDEIEDCGITDGYVWATVSPLESRYKQFSKTDCAKMYMGCASEEELMFMATVLDKGIEDSSELKPLYTPESVHERIQKLGPFQRVVLPTGTAILTMEGQRSEMVMANLDVKESLRACNTSDGNTIAELSRSRFVLRIEPNVAKHYTSYTLKTASDLAKENLTEGLLNMDIGLIHSHLTRYNDDPTSRFISHATRGLIPALLEVYFVKGVDETNTFGWKAWKVTRDAASHDKDYSSQNFALHVTRIDRTKSPTYDQIVNSPNTLFYMNNASFPLVDCFWYGPASENVNAGQISKTFSPLNTIHGIEAMKKQLQTPASGKIVINVVLLPRQVDQYMKCLTEFIDESPANVEFKVVRADLS</sequence>
<dbReference type="PANTHER" id="PTHR33129">
    <property type="entry name" value="PROTEIN KINASE DOMAIN-CONTAINING PROTEIN-RELATED"/>
    <property type="match status" value="1"/>
</dbReference>
<reference evidence="1 2" key="1">
    <citation type="submission" date="2019-07" db="EMBL/GenBank/DDBJ databases">
        <title>Genomics analysis of Aphanomyces spp. identifies a new class of oomycete effector associated with host adaptation.</title>
        <authorList>
            <person name="Gaulin E."/>
        </authorList>
    </citation>
    <scope>NUCLEOTIDE SEQUENCE [LARGE SCALE GENOMIC DNA]</scope>
    <source>
        <strain evidence="1 2">ATCC 201684</strain>
    </source>
</reference>
<dbReference type="EMBL" id="VJMJ01000093">
    <property type="protein sequence ID" value="KAF0735857.1"/>
    <property type="molecule type" value="Genomic_DNA"/>
</dbReference>
<accession>A0A6G0X780</accession>